<evidence type="ECO:0000313" key="2">
    <source>
        <dbReference type="EMBL" id="MDQ8206425.1"/>
    </source>
</evidence>
<keyword evidence="3" id="KW-1185">Reference proteome</keyword>
<dbReference type="EMBL" id="JARXHW010000004">
    <property type="protein sequence ID" value="MDQ8206425.1"/>
    <property type="molecule type" value="Genomic_DNA"/>
</dbReference>
<reference evidence="2 3" key="1">
    <citation type="submission" date="2023-04" db="EMBL/GenBank/DDBJ databases">
        <title>A novel bacteria isolated from coastal sediment.</title>
        <authorList>
            <person name="Liu X.-J."/>
            <person name="Du Z.-J."/>
        </authorList>
    </citation>
    <scope>NUCLEOTIDE SEQUENCE [LARGE SCALE GENOMIC DNA]</scope>
    <source>
        <strain evidence="2 3">SDUM461003</strain>
    </source>
</reference>
<evidence type="ECO:0000313" key="3">
    <source>
        <dbReference type="Proteomes" id="UP001225316"/>
    </source>
</evidence>
<proteinExistence type="predicted"/>
<organism evidence="2 3">
    <name type="scientific">Thalassobacterium maritimum</name>
    <dbReference type="NCBI Taxonomy" id="3041265"/>
    <lineage>
        <taxon>Bacteria</taxon>
        <taxon>Pseudomonadati</taxon>
        <taxon>Verrucomicrobiota</taxon>
        <taxon>Opitutia</taxon>
        <taxon>Puniceicoccales</taxon>
        <taxon>Coraliomargaritaceae</taxon>
        <taxon>Thalassobacterium</taxon>
    </lineage>
</organism>
<gene>
    <name evidence="2" type="ORF">QEH52_02815</name>
</gene>
<protein>
    <submittedName>
        <fullName evidence="2">Uncharacterized protein</fullName>
    </submittedName>
</protein>
<dbReference type="RefSeq" id="WP_308948494.1">
    <property type="nucleotide sequence ID" value="NZ_JARXHW010000004.1"/>
</dbReference>
<name>A0ABU1AQK7_9BACT</name>
<keyword evidence="1" id="KW-0732">Signal</keyword>
<accession>A0ABU1AQK7</accession>
<feature type="signal peptide" evidence="1">
    <location>
        <begin position="1"/>
        <end position="22"/>
    </location>
</feature>
<feature type="chain" id="PRO_5045766045" evidence="1">
    <location>
        <begin position="23"/>
        <end position="577"/>
    </location>
</feature>
<comment type="caution">
    <text evidence="2">The sequence shown here is derived from an EMBL/GenBank/DDBJ whole genome shotgun (WGS) entry which is preliminary data.</text>
</comment>
<evidence type="ECO:0000256" key="1">
    <source>
        <dbReference type="SAM" id="SignalP"/>
    </source>
</evidence>
<dbReference type="Proteomes" id="UP001225316">
    <property type="component" value="Unassembled WGS sequence"/>
</dbReference>
<sequence>MKSLIQHTVSHLFLAVSLFAVANEDPPTYPGQDRTWQFHDAAGTADTTALWKEDASIVAWATGYQDLQYGSEVDAVWKTPAKALGVAGGGSYDIVCLGRGGQITLTFDSPIRNGEGFDFAVFENSFSDHFLELGYVEVSSDGVHFVRFPNFSYTLSAVGGFGAVNPSQIHGLAGKYKQGYGTPFDLEQLQLAYTAVMEGSDSFDAVYQNSLVANFQHLDLDAIQYLRIIDIPGDGSAVDCEGAVIYDPYPTVGSAGFDLDAVAVLHQQASDGLTQSINFAAIGHQIFTEGGLELSATASSGLPVSFELLEGPAQLEGAQLSFTGLGSVVVQATQLGDASYAPAVPVTHSFVVADALQHIYLEPIANQLVAVSDVAFYAQSSSGLPVELYIDAGPEAAYVHATDHLFSSGSVTGSVTLRASLPAGAMAGVYYAPAEDVFWDFEIVSSGAPNAARSFAAWQLAHGLAGTAEDDADADGASDFEEYVAGSDPNLASDHPDYRLERSEGSFILVLNFSKRARARVQLMQSTELTAVAEWTQFIPEMLSIEIDPSDESKAQLRFKVPQQGGSAFWKFSFSED</sequence>